<organism evidence="11">
    <name type="scientific">Eclysippe vanelli</name>
    <name type="common">Polychaete worm</name>
    <dbReference type="NCBI Taxonomy" id="479700"/>
    <lineage>
        <taxon>Eukaryota</taxon>
        <taxon>Metazoa</taxon>
        <taxon>Spiralia</taxon>
        <taxon>Lophotrochozoa</taxon>
        <taxon>Annelida</taxon>
        <taxon>Polychaeta</taxon>
        <taxon>Sedentaria</taxon>
        <taxon>Canalipalpata</taxon>
        <taxon>Terebellida</taxon>
        <taxon>Terebelliformia</taxon>
        <taxon>Ampharetidae</taxon>
        <taxon>Eclysippe</taxon>
    </lineage>
</organism>
<evidence type="ECO:0000256" key="10">
    <source>
        <dbReference type="SAM" id="Phobius"/>
    </source>
</evidence>
<comment type="similarity">
    <text evidence="2">Belongs to the complex I subunit 4L family.</text>
</comment>
<evidence type="ECO:0000313" key="11">
    <source>
        <dbReference type="EMBL" id="ABW76496.1"/>
    </source>
</evidence>
<keyword evidence="5" id="KW-1278">Translocase</keyword>
<evidence type="ECO:0000256" key="5">
    <source>
        <dbReference type="ARBA" id="ARBA00022967"/>
    </source>
</evidence>
<evidence type="ECO:0000256" key="3">
    <source>
        <dbReference type="ARBA" id="ARBA00016612"/>
    </source>
</evidence>
<evidence type="ECO:0000256" key="8">
    <source>
        <dbReference type="ARBA" id="ARBA00023136"/>
    </source>
</evidence>
<reference evidence="11" key="1">
    <citation type="journal article" date="2008" name="Gene">
        <title>Phylogenetic information from three mitochondrial genomes of Terebelliformia (Annelida) worms and duplication of the methionine tRNA.</title>
        <authorList>
            <person name="Zhong M."/>
            <person name="Struck T.H."/>
            <person name="Halanych K.M."/>
        </authorList>
    </citation>
    <scope>NUCLEOTIDE SEQUENCE</scope>
</reference>
<evidence type="ECO:0000256" key="2">
    <source>
        <dbReference type="ARBA" id="ARBA00010519"/>
    </source>
</evidence>
<dbReference type="InterPro" id="IPR039428">
    <property type="entry name" value="NUOK/Mnh_C1-like"/>
</dbReference>
<dbReference type="Gene3D" id="1.10.287.3510">
    <property type="match status" value="1"/>
</dbReference>
<name>B3TJZ0_ECLVA</name>
<keyword evidence="11" id="KW-0496">Mitochondrion</keyword>
<dbReference type="EMBL" id="EU239687">
    <property type="protein sequence ID" value="ABW76496.1"/>
    <property type="molecule type" value="Genomic_DNA"/>
</dbReference>
<sequence>MSLNGLFTIMFLMTIFTVVYQRQHLLMVLLGLEGVMLMMILILLNQVSNPAYTDSFLFIIILSFGAIEASLGLALLVSIARKSGSDLVSNLTLSKC</sequence>
<accession>B3TJZ0</accession>
<keyword evidence="4 10" id="KW-0812">Transmembrane</keyword>
<dbReference type="AlphaFoldDB" id="B3TJZ0"/>
<evidence type="ECO:0000256" key="4">
    <source>
        <dbReference type="ARBA" id="ARBA00022692"/>
    </source>
</evidence>
<evidence type="ECO:0000256" key="6">
    <source>
        <dbReference type="ARBA" id="ARBA00022989"/>
    </source>
</evidence>
<evidence type="ECO:0000256" key="9">
    <source>
        <dbReference type="ARBA" id="ARBA00031586"/>
    </source>
</evidence>
<keyword evidence="6 10" id="KW-1133">Transmembrane helix</keyword>
<evidence type="ECO:0000256" key="7">
    <source>
        <dbReference type="ARBA" id="ARBA00023027"/>
    </source>
</evidence>
<protein>
    <recommendedName>
        <fullName evidence="3">NADH-ubiquinone oxidoreductase chain 4L</fullName>
    </recommendedName>
    <alternativeName>
        <fullName evidence="9">NADH dehydrogenase subunit 4L</fullName>
    </alternativeName>
</protein>
<dbReference type="Pfam" id="PF00420">
    <property type="entry name" value="Oxidored_q2"/>
    <property type="match status" value="1"/>
</dbReference>
<evidence type="ECO:0000256" key="1">
    <source>
        <dbReference type="ARBA" id="ARBA00004141"/>
    </source>
</evidence>
<geneLocation type="mitochondrion" evidence="11"/>
<dbReference type="GO" id="GO:0016020">
    <property type="term" value="C:membrane"/>
    <property type="evidence" value="ECO:0007669"/>
    <property type="project" value="UniProtKB-SubCell"/>
</dbReference>
<keyword evidence="8 10" id="KW-0472">Membrane</keyword>
<feature type="transmembrane region" description="Helical" evidence="10">
    <location>
        <begin position="56"/>
        <end position="77"/>
    </location>
</feature>
<comment type="subcellular location">
    <subcellularLocation>
        <location evidence="1">Membrane</location>
        <topology evidence="1">Multi-pass membrane protein</topology>
    </subcellularLocation>
</comment>
<keyword evidence="7" id="KW-0520">NAD</keyword>
<feature type="transmembrane region" description="Helical" evidence="10">
    <location>
        <begin position="26"/>
        <end position="44"/>
    </location>
</feature>
<gene>
    <name evidence="11" type="primary">ND4L</name>
</gene>
<proteinExistence type="inferred from homology"/>
<feature type="transmembrane region" description="Helical" evidence="10">
    <location>
        <begin position="6"/>
        <end position="21"/>
    </location>
</feature>